<dbReference type="InParanoid" id="A0A218ZE00"/>
<evidence type="ECO:0000256" key="17">
    <source>
        <dbReference type="ARBA" id="ARBA00023329"/>
    </source>
</evidence>
<dbReference type="InterPro" id="IPR009011">
    <property type="entry name" value="Man6P_isomerase_rcpt-bd_dom_sf"/>
</dbReference>
<keyword evidence="8 19" id="KW-0812">Transmembrane</keyword>
<evidence type="ECO:0000256" key="13">
    <source>
        <dbReference type="ARBA" id="ARBA00023034"/>
    </source>
</evidence>
<keyword evidence="13" id="KW-0333">Golgi apparatus</keyword>
<dbReference type="InterPro" id="IPR044865">
    <property type="entry name" value="MRH_dom"/>
</dbReference>
<dbReference type="GO" id="GO:0031966">
    <property type="term" value="C:mitochondrial membrane"/>
    <property type="evidence" value="ECO:0007669"/>
    <property type="project" value="UniProtKB-SubCell"/>
</dbReference>
<evidence type="ECO:0000256" key="12">
    <source>
        <dbReference type="ARBA" id="ARBA00023006"/>
    </source>
</evidence>
<feature type="domain" description="MRH" evidence="21">
    <location>
        <begin position="28"/>
        <end position="245"/>
    </location>
</feature>
<feature type="chain" id="PRO_5013347317" description="Autophagy-related protein 27" evidence="20">
    <location>
        <begin position="26"/>
        <end position="331"/>
    </location>
</feature>
<evidence type="ECO:0000256" key="16">
    <source>
        <dbReference type="ARBA" id="ARBA00023157"/>
    </source>
</evidence>
<keyword evidence="11 19" id="KW-1133">Transmembrane helix</keyword>
<dbReference type="GO" id="GO:0000139">
    <property type="term" value="C:Golgi membrane"/>
    <property type="evidence" value="ECO:0007669"/>
    <property type="project" value="UniProtKB-SubCell"/>
</dbReference>
<gene>
    <name evidence="22" type="ORF">B2J93_4339</name>
</gene>
<dbReference type="Gene3D" id="2.70.130.10">
    <property type="entry name" value="Mannose-6-phosphate receptor binding domain"/>
    <property type="match status" value="1"/>
</dbReference>
<evidence type="ECO:0000256" key="3">
    <source>
        <dbReference type="ARBA" id="ARBA00004472"/>
    </source>
</evidence>
<evidence type="ECO:0000256" key="10">
    <source>
        <dbReference type="ARBA" id="ARBA00022927"/>
    </source>
</evidence>
<evidence type="ECO:0000256" key="19">
    <source>
        <dbReference type="SAM" id="Phobius"/>
    </source>
</evidence>
<accession>A0A218ZE00</accession>
<dbReference type="InterPro" id="IPR018939">
    <property type="entry name" value="Autophagy-rel_prot_27"/>
</dbReference>
<keyword evidence="15 19" id="KW-0472">Membrane</keyword>
<dbReference type="GO" id="GO:0034045">
    <property type="term" value="C:phagophore assembly site membrane"/>
    <property type="evidence" value="ECO:0007669"/>
    <property type="project" value="UniProtKB-SubCell"/>
</dbReference>
<keyword evidence="16" id="KW-1015">Disulfide bond</keyword>
<dbReference type="EMBL" id="MZNU01000052">
    <property type="protein sequence ID" value="OWP06218.1"/>
    <property type="molecule type" value="Genomic_DNA"/>
</dbReference>
<evidence type="ECO:0000256" key="6">
    <source>
        <dbReference type="ARBA" id="ARBA00013776"/>
    </source>
</evidence>
<evidence type="ECO:0000259" key="21">
    <source>
        <dbReference type="PROSITE" id="PS51914"/>
    </source>
</evidence>
<dbReference type="PROSITE" id="PS51914">
    <property type="entry name" value="MRH"/>
    <property type="match status" value="1"/>
</dbReference>
<dbReference type="SUPFAM" id="SSF50911">
    <property type="entry name" value="Mannose 6-phosphate receptor domain"/>
    <property type="match status" value="1"/>
</dbReference>
<evidence type="ECO:0000313" key="23">
    <source>
        <dbReference type="Proteomes" id="UP000242519"/>
    </source>
</evidence>
<feature type="signal peptide" evidence="20">
    <location>
        <begin position="1"/>
        <end position="25"/>
    </location>
</feature>
<keyword evidence="17" id="KW-0968">Cytoplasmic vesicle</keyword>
<evidence type="ECO:0000256" key="8">
    <source>
        <dbReference type="ARBA" id="ARBA00022692"/>
    </source>
</evidence>
<keyword evidence="23" id="KW-1185">Reference proteome</keyword>
<name>A0A218ZE00_9HELO</name>
<evidence type="ECO:0000256" key="1">
    <source>
        <dbReference type="ARBA" id="ARBA00004304"/>
    </source>
</evidence>
<organism evidence="22 23">
    <name type="scientific">Diplocarpon coronariae</name>
    <dbReference type="NCBI Taxonomy" id="2795749"/>
    <lineage>
        <taxon>Eukaryota</taxon>
        <taxon>Fungi</taxon>
        <taxon>Dikarya</taxon>
        <taxon>Ascomycota</taxon>
        <taxon>Pezizomycotina</taxon>
        <taxon>Leotiomycetes</taxon>
        <taxon>Helotiales</taxon>
        <taxon>Drepanopezizaceae</taxon>
        <taxon>Diplocarpon</taxon>
    </lineage>
</organism>
<comment type="caution">
    <text evidence="22">The sequence shown here is derived from an EMBL/GenBank/DDBJ whole genome shotgun (WGS) entry which is preliminary data.</text>
</comment>
<dbReference type="PANTHER" id="PTHR15071:SF13">
    <property type="entry name" value="AUTOPHAGY-RELATED PROTEIN 27"/>
    <property type="match status" value="1"/>
</dbReference>
<comment type="subcellular location">
    <subcellularLocation>
        <location evidence="2">Cytoplasmic vesicle membrane</location>
        <topology evidence="2">Single-pass type I membrane protein</topology>
    </subcellularLocation>
    <subcellularLocation>
        <location evidence="4">Golgi apparatus membrane</location>
        <topology evidence="4">Single-pass type I membrane protein</topology>
    </subcellularLocation>
    <subcellularLocation>
        <location evidence="1">Mitochondrion membrane</location>
        <topology evidence="1">Single-pass membrane protein</topology>
    </subcellularLocation>
    <subcellularLocation>
        <location evidence="3">Preautophagosomal structure membrane</location>
        <topology evidence="3">Single-pass type I membrane protein</topology>
    </subcellularLocation>
</comment>
<keyword evidence="7" id="KW-0813">Transport</keyword>
<dbReference type="Proteomes" id="UP000242519">
    <property type="component" value="Unassembled WGS sequence"/>
</dbReference>
<dbReference type="AlphaFoldDB" id="A0A218ZE00"/>
<evidence type="ECO:0000256" key="7">
    <source>
        <dbReference type="ARBA" id="ARBA00022448"/>
    </source>
</evidence>
<keyword evidence="10" id="KW-0653">Protein transport</keyword>
<keyword evidence="12" id="KW-0072">Autophagy</keyword>
<evidence type="ECO:0000256" key="14">
    <source>
        <dbReference type="ARBA" id="ARBA00023128"/>
    </source>
</evidence>
<evidence type="ECO:0000256" key="5">
    <source>
        <dbReference type="ARBA" id="ARBA00005363"/>
    </source>
</evidence>
<keyword evidence="9 20" id="KW-0732">Signal</keyword>
<dbReference type="STRING" id="503106.A0A218ZE00"/>
<dbReference type="PANTHER" id="PTHR15071">
    <property type="entry name" value="MANNOSE-6-PHOSPHATE RECEPTOR FAMILY MEMBER"/>
    <property type="match status" value="1"/>
</dbReference>
<feature type="transmembrane region" description="Helical" evidence="19">
    <location>
        <begin position="260"/>
        <end position="282"/>
    </location>
</feature>
<dbReference type="Pfam" id="PF09451">
    <property type="entry name" value="ATG27"/>
    <property type="match status" value="1"/>
</dbReference>
<protein>
    <recommendedName>
        <fullName evidence="6">Autophagy-related protein 27</fullName>
    </recommendedName>
</protein>
<feature type="region of interest" description="Disordered" evidence="18">
    <location>
        <begin position="185"/>
        <end position="216"/>
    </location>
</feature>
<dbReference type="OrthoDB" id="29460at2759"/>
<dbReference type="GO" id="GO:0030659">
    <property type="term" value="C:cytoplasmic vesicle membrane"/>
    <property type="evidence" value="ECO:0007669"/>
    <property type="project" value="UniProtKB-SubCell"/>
</dbReference>
<proteinExistence type="inferred from homology"/>
<feature type="compositionally biased region" description="Acidic residues" evidence="18">
    <location>
        <begin position="198"/>
        <end position="214"/>
    </location>
</feature>
<dbReference type="GO" id="GO:0006914">
    <property type="term" value="P:autophagy"/>
    <property type="evidence" value="ECO:0007669"/>
    <property type="project" value="UniProtKB-KW"/>
</dbReference>
<evidence type="ECO:0000256" key="20">
    <source>
        <dbReference type="SAM" id="SignalP"/>
    </source>
</evidence>
<dbReference type="GO" id="GO:0015031">
    <property type="term" value="P:protein transport"/>
    <property type="evidence" value="ECO:0007669"/>
    <property type="project" value="UniProtKB-KW"/>
</dbReference>
<evidence type="ECO:0000256" key="11">
    <source>
        <dbReference type="ARBA" id="ARBA00022989"/>
    </source>
</evidence>
<sequence>MRLPIILADAAVLSTILLPFQAAATGNFDCNKIVIDKTHQWDLSTLGGPRSVLQSEDRGASWRNTTYTIDLCTPLKRGGKDACPGNTRVCGIEHDISKETNSSIIGAVIPIAGDLKGKGGGDLNAKWVRLETDGSHADSEKQGLRLTMNGGFTKEDGKKRPQKAIIEFLCDQKRTGLDHLWESEDEYETRKAKRAEGGDEMDEQEEGDEEEDTNSPDLQFVRYDMSPENEGTLRLQWRTKYACENVEGGEDDQEKPGWGFFTWFIIIAFLSTATYLIFGSWLNYNRYGARGWDLLPHGDTIRDAPYLFKDWTRRVLNTVQGSGSRGGYAAV</sequence>
<evidence type="ECO:0000256" key="15">
    <source>
        <dbReference type="ARBA" id="ARBA00023136"/>
    </source>
</evidence>
<evidence type="ECO:0000256" key="2">
    <source>
        <dbReference type="ARBA" id="ARBA00004358"/>
    </source>
</evidence>
<evidence type="ECO:0000256" key="9">
    <source>
        <dbReference type="ARBA" id="ARBA00022729"/>
    </source>
</evidence>
<evidence type="ECO:0000256" key="4">
    <source>
        <dbReference type="ARBA" id="ARBA00004614"/>
    </source>
</evidence>
<evidence type="ECO:0000256" key="18">
    <source>
        <dbReference type="SAM" id="MobiDB-lite"/>
    </source>
</evidence>
<keyword evidence="14" id="KW-0496">Mitochondrion</keyword>
<feature type="compositionally biased region" description="Basic and acidic residues" evidence="18">
    <location>
        <begin position="185"/>
        <end position="197"/>
    </location>
</feature>
<reference evidence="22 23" key="1">
    <citation type="submission" date="2017-04" db="EMBL/GenBank/DDBJ databases">
        <title>Draft genome sequence of Marssonina coronaria NL1: causal agent of apple blotch.</title>
        <authorList>
            <person name="Cheng Q."/>
        </authorList>
    </citation>
    <scope>NUCLEOTIDE SEQUENCE [LARGE SCALE GENOMIC DNA]</scope>
    <source>
        <strain evidence="22 23">NL1</strain>
    </source>
</reference>
<evidence type="ECO:0000313" key="22">
    <source>
        <dbReference type="EMBL" id="OWP06218.1"/>
    </source>
</evidence>
<comment type="similarity">
    <text evidence="5">Belongs to the ATG27 family.</text>
</comment>